<dbReference type="AlphaFoldDB" id="A0A915HSZ8"/>
<sequence length="162" mass="18417">MIWSIKIHAQIFYITYGSECFVTIVIFQSRIVVHCFHSESIKSGRFAVQLPGNVDFTIDGTDFEWEIFIRRMPEIGRLFQFFPMTVSGPIGRIIRRQKISNRAERTGIQIESFQALTVNNKDLGAKFSGIESFRSRSAISWSSSIKLGLLSLTSSKTTRTLA</sequence>
<keyword evidence="1" id="KW-1185">Reference proteome</keyword>
<organism evidence="1 2">
    <name type="scientific">Romanomermis culicivorax</name>
    <name type="common">Nematode worm</name>
    <dbReference type="NCBI Taxonomy" id="13658"/>
    <lineage>
        <taxon>Eukaryota</taxon>
        <taxon>Metazoa</taxon>
        <taxon>Ecdysozoa</taxon>
        <taxon>Nematoda</taxon>
        <taxon>Enoplea</taxon>
        <taxon>Dorylaimia</taxon>
        <taxon>Mermithida</taxon>
        <taxon>Mermithoidea</taxon>
        <taxon>Mermithidae</taxon>
        <taxon>Romanomermis</taxon>
    </lineage>
</organism>
<evidence type="ECO:0000313" key="1">
    <source>
        <dbReference type="Proteomes" id="UP000887565"/>
    </source>
</evidence>
<proteinExistence type="predicted"/>
<evidence type="ECO:0000313" key="2">
    <source>
        <dbReference type="WBParaSite" id="nRc.2.0.1.t05043-RA"/>
    </source>
</evidence>
<reference evidence="2" key="1">
    <citation type="submission" date="2022-11" db="UniProtKB">
        <authorList>
            <consortium name="WormBaseParasite"/>
        </authorList>
    </citation>
    <scope>IDENTIFICATION</scope>
</reference>
<protein>
    <submittedName>
        <fullName evidence="2">Uncharacterized protein</fullName>
    </submittedName>
</protein>
<dbReference type="Proteomes" id="UP000887565">
    <property type="component" value="Unplaced"/>
</dbReference>
<dbReference type="WBParaSite" id="nRc.2.0.1.t05043-RA">
    <property type="protein sequence ID" value="nRc.2.0.1.t05043-RA"/>
    <property type="gene ID" value="nRc.2.0.1.g05043"/>
</dbReference>
<name>A0A915HSZ8_ROMCU</name>
<accession>A0A915HSZ8</accession>